<name>A0A917UKX9_9ACTN</name>
<dbReference type="Gene3D" id="3.90.550.10">
    <property type="entry name" value="Spore Coat Polysaccharide Biosynthesis Protein SpsA, Chain A"/>
    <property type="match status" value="1"/>
</dbReference>
<dbReference type="Proteomes" id="UP000625682">
    <property type="component" value="Unassembled WGS sequence"/>
</dbReference>
<gene>
    <name evidence="1" type="ORF">GCM10012282_72800</name>
</gene>
<keyword evidence="2" id="KW-1185">Reference proteome</keyword>
<dbReference type="EMBL" id="BMMU01000039">
    <property type="protein sequence ID" value="GGJ65085.1"/>
    <property type="molecule type" value="Genomic_DNA"/>
</dbReference>
<dbReference type="Pfam" id="PF01501">
    <property type="entry name" value="Glyco_transf_8"/>
    <property type="match status" value="1"/>
</dbReference>
<sequence length="297" mass="32945">MYAIGLCIDERYMLPALATVSSLANGLAPRERKEVALRVLALDLTAAHAVTLAQFARRLGFGSFDIRWCAPPAASRLVDAEYISITTYLRFQFSPAFVGRPYLIYVDSDILARGDLSVPLHDLPDGQMGAVQDEFIPQVGGTGHALPGVAERWPQLRDRVYFNAGVLWMPVAMLASIRAGVEEALVRCRRHILHNDQDALNLWLLSSQAVRPVNAVFNRFELGRFGERGNWVRRVVDRPVRSDPDAVLVHFVGPEKPWLANCPATEDVREYRAHLRATVRHVNGMGELGIEAAGGAR</sequence>
<organism evidence="1 2">
    <name type="scientific">Streptomyces lacrimifluminis</name>
    <dbReference type="NCBI Taxonomy" id="1500077"/>
    <lineage>
        <taxon>Bacteria</taxon>
        <taxon>Bacillati</taxon>
        <taxon>Actinomycetota</taxon>
        <taxon>Actinomycetes</taxon>
        <taxon>Kitasatosporales</taxon>
        <taxon>Streptomycetaceae</taxon>
        <taxon>Streptomyces</taxon>
    </lineage>
</organism>
<evidence type="ECO:0000313" key="2">
    <source>
        <dbReference type="Proteomes" id="UP000625682"/>
    </source>
</evidence>
<reference evidence="1" key="2">
    <citation type="submission" date="2020-09" db="EMBL/GenBank/DDBJ databases">
        <authorList>
            <person name="Sun Q."/>
            <person name="Zhou Y."/>
        </authorList>
    </citation>
    <scope>NUCLEOTIDE SEQUENCE</scope>
    <source>
        <strain evidence="1">CGMCC 4.7272</strain>
    </source>
</reference>
<protein>
    <recommendedName>
        <fullName evidence="3">Glycosyl transferase</fullName>
    </recommendedName>
</protein>
<dbReference type="SUPFAM" id="SSF53448">
    <property type="entry name" value="Nucleotide-diphospho-sugar transferases"/>
    <property type="match status" value="1"/>
</dbReference>
<dbReference type="RefSeq" id="WP_189151682.1">
    <property type="nucleotide sequence ID" value="NZ_BAABER010000042.1"/>
</dbReference>
<proteinExistence type="predicted"/>
<evidence type="ECO:0000313" key="1">
    <source>
        <dbReference type="EMBL" id="GGJ65085.1"/>
    </source>
</evidence>
<accession>A0A917UKX9</accession>
<evidence type="ECO:0008006" key="3">
    <source>
        <dbReference type="Google" id="ProtNLM"/>
    </source>
</evidence>
<dbReference type="InterPro" id="IPR029044">
    <property type="entry name" value="Nucleotide-diphossugar_trans"/>
</dbReference>
<dbReference type="GO" id="GO:0016757">
    <property type="term" value="F:glycosyltransferase activity"/>
    <property type="evidence" value="ECO:0007669"/>
    <property type="project" value="InterPro"/>
</dbReference>
<dbReference type="AlphaFoldDB" id="A0A917UKX9"/>
<reference evidence="1" key="1">
    <citation type="journal article" date="2014" name="Int. J. Syst. Evol. Microbiol.">
        <title>Complete genome sequence of Corynebacterium casei LMG S-19264T (=DSM 44701T), isolated from a smear-ripened cheese.</title>
        <authorList>
            <consortium name="US DOE Joint Genome Institute (JGI-PGF)"/>
            <person name="Walter F."/>
            <person name="Albersmeier A."/>
            <person name="Kalinowski J."/>
            <person name="Ruckert C."/>
        </authorList>
    </citation>
    <scope>NUCLEOTIDE SEQUENCE</scope>
    <source>
        <strain evidence="1">CGMCC 4.7272</strain>
    </source>
</reference>
<comment type="caution">
    <text evidence="1">The sequence shown here is derived from an EMBL/GenBank/DDBJ whole genome shotgun (WGS) entry which is preliminary data.</text>
</comment>
<dbReference type="InterPro" id="IPR002495">
    <property type="entry name" value="Glyco_trans_8"/>
</dbReference>